<dbReference type="NCBIfam" id="NF008745">
    <property type="entry name" value="PRK11778.1"/>
    <property type="match status" value="1"/>
</dbReference>
<dbReference type="CDD" id="cd07023">
    <property type="entry name" value="S49_Sppa_N_C"/>
    <property type="match status" value="1"/>
</dbReference>
<dbReference type="Pfam" id="PF08496">
    <property type="entry name" value="Peptidase_S49_N"/>
    <property type="match status" value="1"/>
</dbReference>
<comment type="similarity">
    <text evidence="2">Belongs to the peptidase S49 family.</text>
</comment>
<evidence type="ECO:0000256" key="3">
    <source>
        <dbReference type="ARBA" id="ARBA00022475"/>
    </source>
</evidence>
<dbReference type="GO" id="GO:0008233">
    <property type="term" value="F:peptidase activity"/>
    <property type="evidence" value="ECO:0007669"/>
    <property type="project" value="UniProtKB-KW"/>
</dbReference>
<comment type="subcellular location">
    <subcellularLocation>
        <location evidence="1">Cell membrane</location>
    </subcellularLocation>
</comment>
<keyword evidence="14" id="KW-1185">Reference proteome</keyword>
<keyword evidence="4 13" id="KW-0645">Protease</keyword>
<accession>A0ABU9MVQ0</accession>
<sequence length="338" mass="37590">MEYLFEYGLFLAKALTIVVAIGVVIALIVGAAAKPKTKPGTLEVDDLSEQMKQIKDDFLEHTLDKKALKVLNKERKQAAKEESDKETKGKLYVIDFKGSMDAHEVESLRQEVSAIISLADKDKDQVLVRLESGGGVVHGYGLGASQLQRLKDAEIKLTVAIDKVAASGGYMMACVADEIIAAPFAIVGSIGVIAQIPNFNKVLKKHDIDYEQITAGQYKRTLTLFGENTDAGREKFREEIEQTHALFKQFVAQHRPGMNMEQVATGEHWFALDAKDKGLVDRISTSDDELLNLVRDYQAYKVTYRQKKGLAEKVAKNFAITIEQLGMRLWSKSKSLRP</sequence>
<dbReference type="Gene3D" id="6.20.330.10">
    <property type="match status" value="1"/>
</dbReference>
<evidence type="ECO:0000256" key="7">
    <source>
        <dbReference type="ARBA" id="ARBA00022825"/>
    </source>
</evidence>
<evidence type="ECO:0000313" key="13">
    <source>
        <dbReference type="EMBL" id="MEM0514387.1"/>
    </source>
</evidence>
<evidence type="ECO:0000256" key="9">
    <source>
        <dbReference type="ARBA" id="ARBA00023136"/>
    </source>
</evidence>
<keyword evidence="9 10" id="KW-0472">Membrane</keyword>
<feature type="domain" description="Peptidase S49 N-terminal proteobacteria" evidence="12">
    <location>
        <begin position="2"/>
        <end position="147"/>
    </location>
</feature>
<protein>
    <submittedName>
        <fullName evidence="13">Protease SohB</fullName>
        <ecNumber evidence="13">3.4.21.-</ecNumber>
    </submittedName>
</protein>
<dbReference type="EC" id="3.4.21.-" evidence="13"/>
<evidence type="ECO:0000256" key="1">
    <source>
        <dbReference type="ARBA" id="ARBA00004236"/>
    </source>
</evidence>
<evidence type="ECO:0000259" key="12">
    <source>
        <dbReference type="Pfam" id="PF08496"/>
    </source>
</evidence>
<proteinExistence type="inferred from homology"/>
<dbReference type="Proteomes" id="UP001447008">
    <property type="component" value="Unassembled WGS sequence"/>
</dbReference>
<dbReference type="Pfam" id="PF01343">
    <property type="entry name" value="Peptidase_S49"/>
    <property type="match status" value="1"/>
</dbReference>
<dbReference type="EMBL" id="JBCGCU010000002">
    <property type="protein sequence ID" value="MEM0514387.1"/>
    <property type="molecule type" value="Genomic_DNA"/>
</dbReference>
<feature type="transmembrane region" description="Helical" evidence="10">
    <location>
        <begin position="12"/>
        <end position="33"/>
    </location>
</feature>
<evidence type="ECO:0000259" key="11">
    <source>
        <dbReference type="Pfam" id="PF01343"/>
    </source>
</evidence>
<keyword evidence="3" id="KW-1003">Cell membrane</keyword>
<dbReference type="InterPro" id="IPR013703">
    <property type="entry name" value="Peptidase_S49_N_proteobac"/>
</dbReference>
<dbReference type="RefSeq" id="WP_342676097.1">
    <property type="nucleotide sequence ID" value="NZ_JBCGCU010000002.1"/>
</dbReference>
<evidence type="ECO:0000256" key="4">
    <source>
        <dbReference type="ARBA" id="ARBA00022670"/>
    </source>
</evidence>
<evidence type="ECO:0000256" key="6">
    <source>
        <dbReference type="ARBA" id="ARBA00022801"/>
    </source>
</evidence>
<comment type="caution">
    <text evidence="13">The sequence shown here is derived from an EMBL/GenBank/DDBJ whole genome shotgun (WGS) entry which is preliminary data.</text>
</comment>
<evidence type="ECO:0000313" key="14">
    <source>
        <dbReference type="Proteomes" id="UP001447008"/>
    </source>
</evidence>
<keyword evidence="8 10" id="KW-1133">Transmembrane helix</keyword>
<dbReference type="Gene3D" id="3.90.226.10">
    <property type="entry name" value="2-enoyl-CoA Hydratase, Chain A, domain 1"/>
    <property type="match status" value="1"/>
</dbReference>
<name>A0ABU9MVQ0_9GAMM</name>
<dbReference type="InterPro" id="IPR002142">
    <property type="entry name" value="Peptidase_S49"/>
</dbReference>
<dbReference type="SUPFAM" id="SSF52096">
    <property type="entry name" value="ClpP/crotonase"/>
    <property type="match status" value="1"/>
</dbReference>
<dbReference type="PANTHER" id="PTHR42987">
    <property type="entry name" value="PEPTIDASE S49"/>
    <property type="match status" value="1"/>
</dbReference>
<evidence type="ECO:0000256" key="8">
    <source>
        <dbReference type="ARBA" id="ARBA00022989"/>
    </source>
</evidence>
<gene>
    <name evidence="13" type="primary">sohB</name>
    <name evidence="13" type="ORF">WCN91_02865</name>
</gene>
<dbReference type="PANTHER" id="PTHR42987:SF4">
    <property type="entry name" value="PROTEASE SOHB-RELATED"/>
    <property type="match status" value="1"/>
</dbReference>
<dbReference type="InterPro" id="IPR029045">
    <property type="entry name" value="ClpP/crotonase-like_dom_sf"/>
</dbReference>
<evidence type="ECO:0000256" key="10">
    <source>
        <dbReference type="SAM" id="Phobius"/>
    </source>
</evidence>
<keyword evidence="5 10" id="KW-0812">Transmembrane</keyword>
<dbReference type="InterPro" id="IPR047272">
    <property type="entry name" value="S49_SppA_C"/>
</dbReference>
<dbReference type="GO" id="GO:0006508">
    <property type="term" value="P:proteolysis"/>
    <property type="evidence" value="ECO:0007669"/>
    <property type="project" value="UniProtKB-KW"/>
</dbReference>
<keyword evidence="6 13" id="KW-0378">Hydrolase</keyword>
<organism evidence="13 14">
    <name type="scientific">Pseudoalteromonas qingdaonensis</name>
    <dbReference type="NCBI Taxonomy" id="3131913"/>
    <lineage>
        <taxon>Bacteria</taxon>
        <taxon>Pseudomonadati</taxon>
        <taxon>Pseudomonadota</taxon>
        <taxon>Gammaproteobacteria</taxon>
        <taxon>Alteromonadales</taxon>
        <taxon>Pseudoalteromonadaceae</taxon>
        <taxon>Pseudoalteromonas</taxon>
    </lineage>
</organism>
<evidence type="ECO:0000256" key="5">
    <source>
        <dbReference type="ARBA" id="ARBA00022692"/>
    </source>
</evidence>
<reference evidence="13 14" key="1">
    <citation type="submission" date="2024-03" db="EMBL/GenBank/DDBJ databases">
        <title>Pseudoalteromonas qingdaonensis sp. nov., isolated from the intestines of marine benthic organisms.</title>
        <authorList>
            <person name="Lin X."/>
            <person name="Fang S."/>
            <person name="Hu X."/>
        </authorList>
    </citation>
    <scope>NUCLEOTIDE SEQUENCE [LARGE SCALE GENOMIC DNA]</scope>
    <source>
        <strain evidence="13 14">YIC-827</strain>
    </source>
</reference>
<evidence type="ECO:0000256" key="2">
    <source>
        <dbReference type="ARBA" id="ARBA00008683"/>
    </source>
</evidence>
<feature type="domain" description="Peptidase S49" evidence="11">
    <location>
        <begin position="150"/>
        <end position="290"/>
    </location>
</feature>
<keyword evidence="7" id="KW-0720">Serine protease</keyword>